<dbReference type="STRING" id="1428652.BIV24_26565"/>
<dbReference type="GO" id="GO:0008616">
    <property type="term" value="P:tRNA queuosine(34) biosynthetic process"/>
    <property type="evidence" value="ECO:0007669"/>
    <property type="project" value="UniProtKB-UniRule"/>
</dbReference>
<comment type="pathway">
    <text evidence="8">Purine metabolism; 7-cyano-7-deazaguanine biosynthesis.</text>
</comment>
<feature type="domain" description="Radical SAM core" evidence="9">
    <location>
        <begin position="31"/>
        <end position="248"/>
    </location>
</feature>
<dbReference type="InterPro" id="IPR007197">
    <property type="entry name" value="rSAM"/>
</dbReference>
<accession>A0A1S2NZU2</accession>
<feature type="binding site" evidence="8">
    <location>
        <begin position="150"/>
        <end position="152"/>
    </location>
    <ligand>
        <name>S-adenosyl-L-methionine</name>
        <dbReference type="ChEBI" id="CHEBI:59789"/>
    </ligand>
</feature>
<dbReference type="EMBL" id="MLYP01000076">
    <property type="protein sequence ID" value="OIJ86424.1"/>
    <property type="molecule type" value="Genomic_DNA"/>
</dbReference>
<feature type="binding site" evidence="8">
    <location>
        <position position="102"/>
    </location>
    <ligand>
        <name>substrate</name>
    </ligand>
</feature>
<evidence type="ECO:0000256" key="4">
    <source>
        <dbReference type="ARBA" id="ARBA00022842"/>
    </source>
</evidence>
<dbReference type="PIRSF" id="PIRSF000370">
    <property type="entry name" value="QueE"/>
    <property type="match status" value="1"/>
</dbReference>
<sequence length="252" mass="27449">MTAELVGTPRRRRTLRIAETFADTVQGEGTSTGVPAAFIRFSLCNLTCRGTGAATAGRGAGCDTPYTWDTTRFDLQAESTWRDIDELVDWALSRPEKLVVVTGGEPLLQPGVLPLVQELRAADRDVEIETNGTIIPPLELVAAGPWFNVSPKLSGFGSGMPERKRIVPDALRAFASSGRARWKFVVQDPAELDEIAALEAAYGLTPIFVMPEGTSAEAVLDGMRTLAMPVMERGWRLGTRLHVLLWGDQRGR</sequence>
<evidence type="ECO:0000256" key="2">
    <source>
        <dbReference type="ARBA" id="ARBA00022691"/>
    </source>
</evidence>
<gene>
    <name evidence="8" type="primary">queE</name>
    <name evidence="10" type="ORF">BIV24_26565</name>
</gene>
<evidence type="ECO:0000256" key="3">
    <source>
        <dbReference type="ARBA" id="ARBA00022723"/>
    </source>
</evidence>
<comment type="cofactor">
    <cofactor evidence="8">
        <name>S-adenosyl-L-methionine</name>
        <dbReference type="ChEBI" id="CHEBI:59789"/>
    </cofactor>
    <text evidence="8">Binds 1 S-adenosyl-L-methionine per subunit.</text>
</comment>
<evidence type="ECO:0000256" key="5">
    <source>
        <dbReference type="ARBA" id="ARBA00023004"/>
    </source>
</evidence>
<feature type="binding site" evidence="8">
    <location>
        <position position="104"/>
    </location>
    <ligand>
        <name>S-adenosyl-L-methionine</name>
        <dbReference type="ChEBI" id="CHEBI:59789"/>
    </ligand>
</feature>
<dbReference type="GO" id="GO:1904047">
    <property type="term" value="F:S-adenosyl-L-methionine binding"/>
    <property type="evidence" value="ECO:0007669"/>
    <property type="project" value="UniProtKB-UniRule"/>
</dbReference>
<comment type="function">
    <text evidence="8">Catalyzes the complex heterocyclic radical-mediated conversion of 6-carboxy-5,6,7,8-tetrahydropterin (CPH4) to 7-carboxy-7-deazaguanine (CDG), a step common to the biosynthetic pathways of all 7-deazapurine-containing compounds.</text>
</comment>
<dbReference type="SUPFAM" id="SSF102114">
    <property type="entry name" value="Radical SAM enzymes"/>
    <property type="match status" value="1"/>
</dbReference>
<feature type="binding site" evidence="8">
    <location>
        <begin position="25"/>
        <end position="27"/>
    </location>
    <ligand>
        <name>substrate</name>
    </ligand>
</feature>
<protein>
    <recommendedName>
        <fullName evidence="8">7-carboxy-7-deazaguanine synthase</fullName>
        <shortName evidence="8">CDG synthase</shortName>
        <ecNumber evidence="8">4.3.99.3</ecNumber>
    </recommendedName>
    <alternativeName>
        <fullName evidence="8">Queuosine biosynthesis protein QueE</fullName>
    </alternativeName>
</protein>
<dbReference type="CDD" id="cd01335">
    <property type="entry name" value="Radical_SAM"/>
    <property type="match status" value="1"/>
</dbReference>
<comment type="similarity">
    <text evidence="8">Belongs to the radical SAM superfamily. 7-carboxy-7-deazaguanine synthase family.</text>
</comment>
<evidence type="ECO:0000256" key="7">
    <source>
        <dbReference type="ARBA" id="ARBA00023239"/>
    </source>
</evidence>
<name>A0A1S2NZU2_9ACTN</name>
<keyword evidence="1 8" id="KW-0004">4Fe-4S</keyword>
<dbReference type="AlphaFoldDB" id="A0A1S2NZU2"/>
<evidence type="ECO:0000313" key="11">
    <source>
        <dbReference type="Proteomes" id="UP000179935"/>
    </source>
</evidence>
<dbReference type="Gene3D" id="3.20.20.70">
    <property type="entry name" value="Aldolase class I"/>
    <property type="match status" value="1"/>
</dbReference>
<comment type="cofactor">
    <cofactor evidence="8">
        <name>[4Fe-4S] cluster</name>
        <dbReference type="ChEBI" id="CHEBI:49883"/>
    </cofactor>
    <text evidence="8">Binds 1 [4Fe-4S] cluster. The cluster is coordinated with 3 cysteines and an exchangeable S-adenosyl-L-methionine.</text>
</comment>
<dbReference type="RefSeq" id="WP_071368993.1">
    <property type="nucleotide sequence ID" value="NZ_MLYP01000076.1"/>
</dbReference>
<keyword evidence="11" id="KW-1185">Reference proteome</keyword>
<dbReference type="GO" id="GO:0016840">
    <property type="term" value="F:carbon-nitrogen lyase activity"/>
    <property type="evidence" value="ECO:0007669"/>
    <property type="project" value="UniProtKB-UniRule"/>
</dbReference>
<comment type="cofactor">
    <cofactor evidence="8">
        <name>Mg(2+)</name>
        <dbReference type="ChEBI" id="CHEBI:18420"/>
    </cofactor>
</comment>
<keyword evidence="7 8" id="KW-0456">Lyase</keyword>
<comment type="caution">
    <text evidence="10">The sequence shown here is derived from an EMBL/GenBank/DDBJ whole genome shotgun (WGS) entry which is preliminary data.</text>
</comment>
<comment type="caution">
    <text evidence="8">Lacks conserved residue(s) required for the propagation of feature annotation.</text>
</comment>
<keyword evidence="6 8" id="KW-0411">Iron-sulfur</keyword>
<dbReference type="InterPro" id="IPR058240">
    <property type="entry name" value="rSAM_sf"/>
</dbReference>
<keyword evidence="4 8" id="KW-0460">Magnesium</keyword>
<feature type="binding site" evidence="8">
    <location>
        <position position="64"/>
    </location>
    <ligand>
        <name>Mg(2+)</name>
        <dbReference type="ChEBI" id="CHEBI:18420"/>
    </ligand>
</feature>
<keyword evidence="3 8" id="KW-0479">Metal-binding</keyword>
<dbReference type="InterPro" id="IPR024924">
    <property type="entry name" value="7-CO-7-deazaguanine_synth-like"/>
</dbReference>
<dbReference type="PANTHER" id="PTHR42836">
    <property type="entry name" value="7-CARBOXY-7-DEAZAGUANINE SYNTHASE"/>
    <property type="match status" value="1"/>
</dbReference>
<dbReference type="OrthoDB" id="9782387at2"/>
<proteinExistence type="inferred from homology"/>
<comment type="catalytic activity">
    <reaction evidence="8">
        <text>6-carboxy-5,6,7,8-tetrahydropterin + H(+) = 7-carboxy-7-carbaguanine + NH4(+)</text>
        <dbReference type="Rhea" id="RHEA:27974"/>
        <dbReference type="ChEBI" id="CHEBI:15378"/>
        <dbReference type="ChEBI" id="CHEBI:28938"/>
        <dbReference type="ChEBI" id="CHEBI:61032"/>
        <dbReference type="ChEBI" id="CHEBI:61036"/>
        <dbReference type="EC" id="4.3.99.3"/>
    </reaction>
</comment>
<feature type="binding site" evidence="8">
    <location>
        <position position="48"/>
    </location>
    <ligand>
        <name>[4Fe-4S] cluster</name>
        <dbReference type="ChEBI" id="CHEBI:49883"/>
        <note>4Fe-4S-S-AdoMet</note>
    </ligand>
</feature>
<dbReference type="InterPro" id="IPR013785">
    <property type="entry name" value="Aldolase_TIM"/>
</dbReference>
<dbReference type="UniPathway" id="UPA00391"/>
<feature type="binding site" evidence="8">
    <location>
        <position position="40"/>
    </location>
    <ligand>
        <name>substrate</name>
    </ligand>
</feature>
<organism evidence="10 11">
    <name type="scientific">Streptomyces colonosanans</name>
    <dbReference type="NCBI Taxonomy" id="1428652"/>
    <lineage>
        <taxon>Bacteria</taxon>
        <taxon>Bacillati</taxon>
        <taxon>Actinomycetota</taxon>
        <taxon>Actinomycetes</taxon>
        <taxon>Kitasatosporales</taxon>
        <taxon>Streptomycetaceae</taxon>
        <taxon>Streptomyces</taxon>
    </lineage>
</organism>
<dbReference type="HAMAP" id="MF_00917">
    <property type="entry name" value="QueE"/>
    <property type="match status" value="1"/>
</dbReference>
<dbReference type="PANTHER" id="PTHR42836:SF1">
    <property type="entry name" value="7-CARBOXY-7-DEAZAGUANINE SYNTHASE"/>
    <property type="match status" value="1"/>
</dbReference>
<dbReference type="EC" id="4.3.99.3" evidence="8"/>
<keyword evidence="8" id="KW-0671">Queuosine biosynthesis</keyword>
<evidence type="ECO:0000256" key="8">
    <source>
        <dbReference type="HAMAP-Rule" id="MF_00917"/>
    </source>
</evidence>
<evidence type="ECO:0000256" key="6">
    <source>
        <dbReference type="ARBA" id="ARBA00023014"/>
    </source>
</evidence>
<dbReference type="Proteomes" id="UP000179935">
    <property type="component" value="Unassembled WGS sequence"/>
</dbReference>
<feature type="binding site" evidence="8">
    <location>
        <position position="44"/>
    </location>
    <ligand>
        <name>[4Fe-4S] cluster</name>
        <dbReference type="ChEBI" id="CHEBI:49883"/>
        <note>4Fe-4S-S-AdoMet</note>
    </ligand>
</feature>
<dbReference type="GO" id="GO:0000287">
    <property type="term" value="F:magnesium ion binding"/>
    <property type="evidence" value="ECO:0007669"/>
    <property type="project" value="UniProtKB-UniRule"/>
</dbReference>
<dbReference type="GO" id="GO:0051539">
    <property type="term" value="F:4 iron, 4 sulfur cluster binding"/>
    <property type="evidence" value="ECO:0007669"/>
    <property type="project" value="UniProtKB-UniRule"/>
</dbReference>
<evidence type="ECO:0000313" key="10">
    <source>
        <dbReference type="EMBL" id="OIJ86424.1"/>
    </source>
</evidence>
<dbReference type="Pfam" id="PF04055">
    <property type="entry name" value="Radical_SAM"/>
    <property type="match status" value="1"/>
</dbReference>
<dbReference type="PROSITE" id="PS51918">
    <property type="entry name" value="RADICAL_SAM"/>
    <property type="match status" value="1"/>
</dbReference>
<evidence type="ECO:0000256" key="1">
    <source>
        <dbReference type="ARBA" id="ARBA00022485"/>
    </source>
</evidence>
<keyword evidence="5 8" id="KW-0408">Iron</keyword>
<comment type="subunit">
    <text evidence="8">Homodimer.</text>
</comment>
<evidence type="ECO:0000259" key="9">
    <source>
        <dbReference type="PROSITE" id="PS51918"/>
    </source>
</evidence>
<feature type="binding site" evidence="8">
    <location>
        <position position="62"/>
    </location>
    <ligand>
        <name>[4Fe-4S] cluster</name>
        <dbReference type="ChEBI" id="CHEBI:49883"/>
        <note>4Fe-4S-S-AdoMet</note>
    </ligand>
</feature>
<keyword evidence="2 8" id="KW-0949">S-adenosyl-L-methionine</keyword>
<reference evidence="10 11" key="1">
    <citation type="submission" date="2016-10" db="EMBL/GenBank/DDBJ databases">
        <title>Genome sequence of Streptomyces sp. MUSC 93.</title>
        <authorList>
            <person name="Lee L.-H."/>
            <person name="Ser H.-L."/>
            <person name="Law J.W.-F."/>
        </authorList>
    </citation>
    <scope>NUCLEOTIDE SEQUENCE [LARGE SCALE GENOMIC DNA]</scope>
    <source>
        <strain evidence="10 11">MUSC 93</strain>
    </source>
</reference>